<dbReference type="PANTHER" id="PTHR42695:SF5">
    <property type="entry name" value="GLUTAMINE AMIDOTRANSFERASE YLR126C-RELATED"/>
    <property type="match status" value="1"/>
</dbReference>
<keyword evidence="3" id="KW-1185">Reference proteome</keyword>
<dbReference type="InterPro" id="IPR044992">
    <property type="entry name" value="ChyE-like"/>
</dbReference>
<reference evidence="3" key="1">
    <citation type="submission" date="2018-08" db="EMBL/GenBank/DDBJ databases">
        <authorList>
            <person name="Im W.T."/>
        </authorList>
    </citation>
    <scope>NUCLEOTIDE SEQUENCE [LARGE SCALE GENOMIC DNA]</scope>
    <source>
        <strain evidence="3">LA-28</strain>
    </source>
</reference>
<dbReference type="EMBL" id="QURN01000009">
    <property type="protein sequence ID" value="RFC67179.1"/>
    <property type="molecule type" value="Genomic_DNA"/>
</dbReference>
<dbReference type="Pfam" id="PF00117">
    <property type="entry name" value="GATase"/>
    <property type="match status" value="1"/>
</dbReference>
<organism evidence="2 3">
    <name type="scientific">Mesorhizobium denitrificans</name>
    <dbReference type="NCBI Taxonomy" id="2294114"/>
    <lineage>
        <taxon>Bacteria</taxon>
        <taxon>Pseudomonadati</taxon>
        <taxon>Pseudomonadota</taxon>
        <taxon>Alphaproteobacteria</taxon>
        <taxon>Hyphomicrobiales</taxon>
        <taxon>Phyllobacteriaceae</taxon>
        <taxon>Mesorhizobium</taxon>
    </lineage>
</organism>
<dbReference type="CDD" id="cd01741">
    <property type="entry name" value="GATase1_1"/>
    <property type="match status" value="1"/>
</dbReference>
<evidence type="ECO:0000313" key="3">
    <source>
        <dbReference type="Proteomes" id="UP000262379"/>
    </source>
</evidence>
<proteinExistence type="predicted"/>
<dbReference type="PROSITE" id="PS51273">
    <property type="entry name" value="GATASE_TYPE_1"/>
    <property type="match status" value="1"/>
</dbReference>
<dbReference type="RefSeq" id="WP_116624431.1">
    <property type="nucleotide sequence ID" value="NZ_QURN01000009.1"/>
</dbReference>
<dbReference type="InterPro" id="IPR029062">
    <property type="entry name" value="Class_I_gatase-like"/>
</dbReference>
<comment type="caution">
    <text evidence="2">The sequence shown here is derived from an EMBL/GenBank/DDBJ whole genome shotgun (WGS) entry which is preliminary data.</text>
</comment>
<sequence>MRVLAVENYGGTGLGQLGEALLEAKASIDYIRPHSTGELPDTGREYDAMVVLGGGQNALDDSGSPHFPKLLDMIREFESDNKAVLGICLGSQLIARAFGGDNKIGGHNEFGWQDVSVTDAAAADPVFHVLPEIFPIFQWHDDSFTLPPQATLLATGAKVANQAYRVGRAVYATQFHFEADRKLVSQWNETFADAVNRLDPDWLAKYPGLASEKGPRADAAGAALARAWIATI</sequence>
<evidence type="ECO:0000259" key="1">
    <source>
        <dbReference type="Pfam" id="PF00117"/>
    </source>
</evidence>
<dbReference type="Proteomes" id="UP000262379">
    <property type="component" value="Unassembled WGS sequence"/>
</dbReference>
<feature type="domain" description="Glutamine amidotransferase" evidence="1">
    <location>
        <begin position="20"/>
        <end position="180"/>
    </location>
</feature>
<dbReference type="GO" id="GO:0005829">
    <property type="term" value="C:cytosol"/>
    <property type="evidence" value="ECO:0007669"/>
    <property type="project" value="TreeGrafter"/>
</dbReference>
<evidence type="ECO:0000313" key="2">
    <source>
        <dbReference type="EMBL" id="RFC67179.1"/>
    </source>
</evidence>
<dbReference type="AlphaFoldDB" id="A0A371XD67"/>
<gene>
    <name evidence="2" type="ORF">DY251_12775</name>
</gene>
<dbReference type="PANTHER" id="PTHR42695">
    <property type="entry name" value="GLUTAMINE AMIDOTRANSFERASE YLR126C-RELATED"/>
    <property type="match status" value="1"/>
</dbReference>
<dbReference type="InterPro" id="IPR017926">
    <property type="entry name" value="GATASE"/>
</dbReference>
<dbReference type="SUPFAM" id="SSF52317">
    <property type="entry name" value="Class I glutamine amidotransferase-like"/>
    <property type="match status" value="1"/>
</dbReference>
<name>A0A371XD67_9HYPH</name>
<protein>
    <submittedName>
        <fullName evidence="2">GMP synthase</fullName>
    </submittedName>
</protein>
<dbReference type="Gene3D" id="3.40.50.880">
    <property type="match status" value="1"/>
</dbReference>
<accession>A0A371XD67</accession>